<dbReference type="Gene3D" id="3.10.450.50">
    <property type="match status" value="1"/>
</dbReference>
<dbReference type="InterPro" id="IPR013249">
    <property type="entry name" value="RNA_pol_sigma70_r4_t2"/>
</dbReference>
<dbReference type="InterPro" id="IPR013325">
    <property type="entry name" value="RNA_pol_sigma_r2"/>
</dbReference>
<dbReference type="SUPFAM" id="SSF88659">
    <property type="entry name" value="Sigma3 and sigma4 domains of RNA polymerase sigma factors"/>
    <property type="match status" value="1"/>
</dbReference>
<evidence type="ECO:0000259" key="6">
    <source>
        <dbReference type="Pfam" id="PF04542"/>
    </source>
</evidence>
<dbReference type="AlphaFoldDB" id="A0A562IS86"/>
<dbReference type="Pfam" id="PF08281">
    <property type="entry name" value="Sigma70_r4_2"/>
    <property type="match status" value="1"/>
</dbReference>
<dbReference type="SUPFAM" id="SSF54427">
    <property type="entry name" value="NTF2-like"/>
    <property type="match status" value="1"/>
</dbReference>
<evidence type="ECO:0000256" key="4">
    <source>
        <dbReference type="ARBA" id="ARBA00023082"/>
    </source>
</evidence>
<feature type="domain" description="RNA polymerase sigma-70 region 2" evidence="6">
    <location>
        <begin position="6"/>
        <end position="69"/>
    </location>
</feature>
<dbReference type="InterPro" id="IPR032710">
    <property type="entry name" value="NTF2-like_dom_sf"/>
</dbReference>
<gene>
    <name evidence="8" type="ORF">JD78_02119</name>
</gene>
<comment type="similarity">
    <text evidence="1">Belongs to the sigma-70 factor family. ECF subfamily.</text>
</comment>
<evidence type="ECO:0000256" key="2">
    <source>
        <dbReference type="ARBA" id="ARBA00011344"/>
    </source>
</evidence>
<dbReference type="EMBL" id="VLKF01000001">
    <property type="protein sequence ID" value="TWH73595.1"/>
    <property type="molecule type" value="Genomic_DNA"/>
</dbReference>
<dbReference type="Gene3D" id="1.10.10.10">
    <property type="entry name" value="Winged helix-like DNA-binding domain superfamily/Winged helix DNA-binding domain"/>
    <property type="match status" value="1"/>
</dbReference>
<dbReference type="PANTHER" id="PTHR30173:SF43">
    <property type="entry name" value="ECF RNA POLYMERASE SIGMA FACTOR SIGI-RELATED"/>
    <property type="match status" value="1"/>
</dbReference>
<dbReference type="InterPro" id="IPR013324">
    <property type="entry name" value="RNA_pol_sigma_r3/r4-like"/>
</dbReference>
<dbReference type="InterPro" id="IPR036388">
    <property type="entry name" value="WH-like_DNA-bd_sf"/>
</dbReference>
<evidence type="ECO:0000313" key="9">
    <source>
        <dbReference type="Proteomes" id="UP000321490"/>
    </source>
</evidence>
<name>A0A562IS86_9ACTN</name>
<dbReference type="NCBIfam" id="TIGR02937">
    <property type="entry name" value="sigma70-ECF"/>
    <property type="match status" value="1"/>
</dbReference>
<proteinExistence type="inferred from homology"/>
<dbReference type="GO" id="GO:0006352">
    <property type="term" value="P:DNA-templated transcription initiation"/>
    <property type="evidence" value="ECO:0007669"/>
    <property type="project" value="InterPro"/>
</dbReference>
<dbReference type="InterPro" id="IPR052704">
    <property type="entry name" value="ECF_Sigma-70_Domain"/>
</dbReference>
<dbReference type="NCBIfam" id="NF007214">
    <property type="entry name" value="PRK09636.1"/>
    <property type="match status" value="1"/>
</dbReference>
<dbReference type="SUPFAM" id="SSF88946">
    <property type="entry name" value="Sigma2 domain of RNA polymerase sigma factors"/>
    <property type="match status" value="1"/>
</dbReference>
<evidence type="ECO:0000259" key="7">
    <source>
        <dbReference type="Pfam" id="PF08281"/>
    </source>
</evidence>
<evidence type="ECO:0000313" key="8">
    <source>
        <dbReference type="EMBL" id="TWH73595.1"/>
    </source>
</evidence>
<keyword evidence="5" id="KW-0804">Transcription</keyword>
<keyword evidence="9" id="KW-1185">Reference proteome</keyword>
<accession>A0A562IS86</accession>
<comment type="caution">
    <text evidence="8">The sequence shown here is derived from an EMBL/GenBank/DDBJ whole genome shotgun (WGS) entry which is preliminary data.</text>
</comment>
<organism evidence="8 9">
    <name type="scientific">Modestobacter roseus</name>
    <dbReference type="NCBI Taxonomy" id="1181884"/>
    <lineage>
        <taxon>Bacteria</taxon>
        <taxon>Bacillati</taxon>
        <taxon>Actinomycetota</taxon>
        <taxon>Actinomycetes</taxon>
        <taxon>Geodermatophilales</taxon>
        <taxon>Geodermatophilaceae</taxon>
        <taxon>Modestobacter</taxon>
    </lineage>
</organism>
<dbReference type="InterPro" id="IPR014284">
    <property type="entry name" value="RNA_pol_sigma-70_dom"/>
</dbReference>
<comment type="subunit">
    <text evidence="2">Interacts transiently with the RNA polymerase catalytic core formed by RpoA, RpoB, RpoC and RpoZ (2 alpha, 1 beta, 1 beta' and 1 omega subunit) to form the RNA polymerase holoenzyme that can initiate transcription.</text>
</comment>
<feature type="domain" description="RNA polymerase sigma factor 70 region 4 type 2" evidence="7">
    <location>
        <begin position="105"/>
        <end position="155"/>
    </location>
</feature>
<evidence type="ECO:0000256" key="5">
    <source>
        <dbReference type="ARBA" id="ARBA00023163"/>
    </source>
</evidence>
<sequence length="283" mass="30404">MIVDEQRAHLTGVAYRMLGTTADAEDAVQETFARWYRLTDAERAAIERPAAWLTRVVSRVCLDVLGSARARRERYVGEWLPEPVPADPVDDPAERAALTDSVGLALLVVLESLTPAERVVFVLHEVFAVPFGEIAEAVGRSPAACRQLATSARRRVDAARAGTPPRARRDAVVRAFAAACAGGDLTALVALLDPQVTLRSDGGGLVSAARNPVHGPENVARFLFGVLAKNPAARVEEVATGDGVAYLWRDADAVRGLLTLGVTGDRATDVWIVLNPEKLTRWA</sequence>
<protein>
    <submittedName>
        <fullName evidence="8">RNA polymerase sigma-70 factor (ECF subfamily)</fullName>
    </submittedName>
</protein>
<keyword evidence="4" id="KW-0731">Sigma factor</keyword>
<evidence type="ECO:0000256" key="1">
    <source>
        <dbReference type="ARBA" id="ARBA00010641"/>
    </source>
</evidence>
<evidence type="ECO:0000256" key="3">
    <source>
        <dbReference type="ARBA" id="ARBA00023015"/>
    </source>
</evidence>
<dbReference type="GO" id="GO:0016987">
    <property type="term" value="F:sigma factor activity"/>
    <property type="evidence" value="ECO:0007669"/>
    <property type="project" value="UniProtKB-KW"/>
</dbReference>
<keyword evidence="3" id="KW-0805">Transcription regulation</keyword>
<dbReference type="Gene3D" id="1.10.1740.10">
    <property type="match status" value="1"/>
</dbReference>
<dbReference type="InterPro" id="IPR007627">
    <property type="entry name" value="RNA_pol_sigma70_r2"/>
</dbReference>
<dbReference type="Pfam" id="PF04542">
    <property type="entry name" value="Sigma70_r2"/>
    <property type="match status" value="1"/>
</dbReference>
<dbReference type="GO" id="GO:0003677">
    <property type="term" value="F:DNA binding"/>
    <property type="evidence" value="ECO:0007669"/>
    <property type="project" value="InterPro"/>
</dbReference>
<dbReference type="RefSeq" id="WP_153361987.1">
    <property type="nucleotide sequence ID" value="NZ_JABGDC010000184.1"/>
</dbReference>
<dbReference type="Proteomes" id="UP000321490">
    <property type="component" value="Unassembled WGS sequence"/>
</dbReference>
<dbReference type="PANTHER" id="PTHR30173">
    <property type="entry name" value="SIGMA 19 FACTOR"/>
    <property type="match status" value="1"/>
</dbReference>
<dbReference type="OrthoDB" id="3211555at2"/>
<reference evidence="8 9" key="1">
    <citation type="submission" date="2019-07" db="EMBL/GenBank/DDBJ databases">
        <title>R&amp;d 2014.</title>
        <authorList>
            <person name="Klenk H.-P."/>
        </authorList>
    </citation>
    <scope>NUCLEOTIDE SEQUENCE [LARGE SCALE GENOMIC DNA]</scope>
    <source>
        <strain evidence="8 9">DSM 45764</strain>
    </source>
</reference>